<evidence type="ECO:0000256" key="1">
    <source>
        <dbReference type="SAM" id="Phobius"/>
    </source>
</evidence>
<dbReference type="EMBL" id="AMZH03005628">
    <property type="protein sequence ID" value="RRT65930.1"/>
    <property type="molecule type" value="Genomic_DNA"/>
</dbReference>
<accession>A0A426ZPQ5</accession>
<proteinExistence type="predicted"/>
<reference evidence="3 4" key="1">
    <citation type="journal article" date="2014" name="Agronomy (Basel)">
        <title>A Draft Genome Sequence for Ensete ventricosum, the Drought-Tolerant Tree Against Hunger.</title>
        <authorList>
            <person name="Harrison J."/>
            <person name="Moore K.A."/>
            <person name="Paszkiewicz K."/>
            <person name="Jones T."/>
            <person name="Grant M."/>
            <person name="Ambacheew D."/>
            <person name="Muzemil S."/>
            <person name="Studholme D.J."/>
        </authorList>
    </citation>
    <scope>NUCLEOTIDE SEQUENCE [LARGE SCALE GENOMIC DNA]</scope>
</reference>
<dbReference type="InterPro" id="IPR037045">
    <property type="entry name" value="S8pro/Inhibitor_I9_sf"/>
</dbReference>
<keyword evidence="1" id="KW-1133">Transmembrane helix</keyword>
<evidence type="ECO:0000313" key="4">
    <source>
        <dbReference type="Proteomes" id="UP000287651"/>
    </source>
</evidence>
<comment type="caution">
    <text evidence="3">The sequence shown here is derived from an EMBL/GenBank/DDBJ whole genome shotgun (WGS) entry which is preliminary data.</text>
</comment>
<dbReference type="AlphaFoldDB" id="A0A426ZPQ5"/>
<keyword evidence="1" id="KW-0472">Membrane</keyword>
<dbReference type="Proteomes" id="UP000287651">
    <property type="component" value="Unassembled WGS sequence"/>
</dbReference>
<dbReference type="InterPro" id="IPR010259">
    <property type="entry name" value="S8pro/Inhibitor_I9"/>
</dbReference>
<feature type="transmembrane region" description="Helical" evidence="1">
    <location>
        <begin position="21"/>
        <end position="39"/>
    </location>
</feature>
<keyword evidence="1" id="KW-0812">Transmembrane</keyword>
<protein>
    <recommendedName>
        <fullName evidence="2">Inhibitor I9 domain-containing protein</fullName>
    </recommendedName>
</protein>
<evidence type="ECO:0000259" key="2">
    <source>
        <dbReference type="Pfam" id="PF05922"/>
    </source>
</evidence>
<dbReference type="Pfam" id="PF05922">
    <property type="entry name" value="Inhibitor_I9"/>
    <property type="match status" value="1"/>
</dbReference>
<name>A0A426ZPQ5_ENSVE</name>
<feature type="domain" description="Inhibitor I9" evidence="2">
    <location>
        <begin position="36"/>
        <end position="66"/>
    </location>
</feature>
<organism evidence="3 4">
    <name type="scientific">Ensete ventricosum</name>
    <name type="common">Abyssinian banana</name>
    <name type="synonym">Musa ensete</name>
    <dbReference type="NCBI Taxonomy" id="4639"/>
    <lineage>
        <taxon>Eukaryota</taxon>
        <taxon>Viridiplantae</taxon>
        <taxon>Streptophyta</taxon>
        <taxon>Embryophyta</taxon>
        <taxon>Tracheophyta</taxon>
        <taxon>Spermatophyta</taxon>
        <taxon>Magnoliopsida</taxon>
        <taxon>Liliopsida</taxon>
        <taxon>Zingiberales</taxon>
        <taxon>Musaceae</taxon>
        <taxon>Ensete</taxon>
    </lineage>
</organism>
<dbReference type="Gene3D" id="3.30.70.80">
    <property type="entry name" value="Peptidase S8 propeptide/proteinase inhibitor I9"/>
    <property type="match status" value="1"/>
</dbReference>
<sequence>MKIDRYSSSLLERRRRFSFGVLYSVLISGAMVVICSSAKERLVYSYTRSFNGLAARLTHEEKEKLAGMMLEESTGHIDIKSIDD</sequence>
<evidence type="ECO:0000313" key="3">
    <source>
        <dbReference type="EMBL" id="RRT65930.1"/>
    </source>
</evidence>
<gene>
    <name evidence="3" type="ORF">B296_00012777</name>
</gene>